<dbReference type="AlphaFoldDB" id="A0A0H3J1F2"/>
<organism evidence="1 4">
    <name type="scientific">Clostridium pasteurianum DSM 525 = ATCC 6013</name>
    <dbReference type="NCBI Taxonomy" id="1262449"/>
    <lineage>
        <taxon>Bacteria</taxon>
        <taxon>Bacillati</taxon>
        <taxon>Bacillota</taxon>
        <taxon>Clostridia</taxon>
        <taxon>Eubacteriales</taxon>
        <taxon>Clostridiaceae</taxon>
        <taxon>Clostridium</taxon>
    </lineage>
</organism>
<dbReference type="EMBL" id="CP009268">
    <property type="protein sequence ID" value="AJA51694.1"/>
    <property type="molecule type" value="Genomic_DNA"/>
</dbReference>
<sequence length="53" mass="5872">MEEATVNTSITISKKNRVLMKLLAKELLTIGAITYSESDLIISTINNMKDISD</sequence>
<evidence type="ECO:0000313" key="3">
    <source>
        <dbReference type="Proteomes" id="UP000028042"/>
    </source>
</evidence>
<accession>A0A0H3J1F2</accession>
<dbReference type="GeneID" id="93076216"/>
<keyword evidence="4" id="KW-1185">Reference proteome</keyword>
<reference evidence="2" key="2">
    <citation type="submission" date="2015-10" db="EMBL/GenBank/DDBJ databases">
        <title>Improved Draft Genome Sequence of Clostridium pasteurianum Strain ATCC 6013 (DSM 525) Using a Hybrid Next-Generation Sequencing Approach.</title>
        <authorList>
            <person name="Pyne M.E."/>
            <person name="Utturkar S.M."/>
            <person name="Brown S.D."/>
            <person name="Moo-Young M."/>
            <person name="Chung D.A."/>
            <person name="Chou P.C."/>
        </authorList>
    </citation>
    <scope>NUCLEOTIDE SEQUENCE</scope>
    <source>
        <strain evidence="2">ATCC 6013</strain>
    </source>
</reference>
<dbReference type="Proteomes" id="UP000030905">
    <property type="component" value="Chromosome"/>
</dbReference>
<dbReference type="PATRIC" id="fig|1262449.7.peg.1642"/>
<proteinExistence type="predicted"/>
<name>A0A0H3J1F2_CLOPA</name>
<evidence type="ECO:0000313" key="1">
    <source>
        <dbReference type="EMBL" id="AJA51694.1"/>
    </source>
</evidence>
<dbReference type="KEGG" id="cpae:CPAST_c16310"/>
<reference evidence="2 3" key="3">
    <citation type="journal article" name="Genome Announc.">
        <title>Improved Draft Genome Sequence of Clostridium pasteurianum Strain ATCC 6013 (DSM 525) Using a Hybrid Next-Generation Sequencing Approach.</title>
        <authorList>
            <person name="Pyne M.E."/>
            <person name="Utturkar S."/>
            <person name="Brown S.D."/>
            <person name="Moo-Young M."/>
            <person name="Chung D.A."/>
            <person name="Chou C.P."/>
        </authorList>
    </citation>
    <scope>NUCLEOTIDE SEQUENCE [LARGE SCALE GENOMIC DNA]</scope>
    <source>
        <strain evidence="2 3">ATCC 6013</strain>
    </source>
</reference>
<evidence type="ECO:0000313" key="4">
    <source>
        <dbReference type="Proteomes" id="UP000030905"/>
    </source>
</evidence>
<dbReference type="EMBL" id="JPGY02000001">
    <property type="protein sequence ID" value="KRU12299.1"/>
    <property type="molecule type" value="Genomic_DNA"/>
</dbReference>
<reference evidence="1 4" key="1">
    <citation type="journal article" date="2015" name="Genome Announc.">
        <title>Complete Genome Sequence of the Nitrogen-Fixing and Solvent-Producing Clostridium pasteurianum DSM 525.</title>
        <authorList>
            <person name="Poehlein A."/>
            <person name="Grosse-Honebrink A."/>
            <person name="Zhang Y."/>
            <person name="Minton N.P."/>
            <person name="Daniel R."/>
        </authorList>
    </citation>
    <scope>NUCLEOTIDE SEQUENCE [LARGE SCALE GENOMIC DNA]</scope>
    <source>
        <strain evidence="1">DSM 525</strain>
        <strain evidence="4">DSM 525 / ATCC 6013</strain>
    </source>
</reference>
<dbReference type="KEGG" id="cpat:CLPA_c16310"/>
<evidence type="ECO:0000313" key="2">
    <source>
        <dbReference type="EMBL" id="KRU12299.1"/>
    </source>
</evidence>
<gene>
    <name evidence="1" type="ORF">CLPA_c16310</name>
    <name evidence="2" type="ORF">CP6013_01546</name>
</gene>
<dbReference type="RefSeq" id="WP_155760364.1">
    <property type="nucleotide sequence ID" value="NZ_ANZB01000004.1"/>
</dbReference>
<protein>
    <submittedName>
        <fullName evidence="1">Uncharacterized protein</fullName>
    </submittedName>
</protein>
<dbReference type="Proteomes" id="UP000028042">
    <property type="component" value="Unassembled WGS sequence"/>
</dbReference>